<name>A0A521EL41_9BACL</name>
<accession>A0A521EL41</accession>
<evidence type="ECO:0000313" key="2">
    <source>
        <dbReference type="Proteomes" id="UP000315636"/>
    </source>
</evidence>
<keyword evidence="2" id="KW-1185">Reference proteome</keyword>
<protein>
    <submittedName>
        <fullName evidence="1">Uncharacterized protein</fullName>
    </submittedName>
</protein>
<dbReference type="Proteomes" id="UP000315636">
    <property type="component" value="Unassembled WGS sequence"/>
</dbReference>
<sequence length="140" mass="15564">MKEGSFSGILKSKSLDTLLETGGIKHQMAIWYGNNSDWPQAVSPEALKLMERYLLDVVAAKQVTKAEMKLIGYLVRKSLRLGGSANTSLRIGTKDWVNEAGLSANEVDKTLAKCEERGWISIDHSSRPVVLRLCLMQNEK</sequence>
<evidence type="ECO:0000313" key="1">
    <source>
        <dbReference type="EMBL" id="SMO84638.1"/>
    </source>
</evidence>
<reference evidence="1 2" key="1">
    <citation type="submission" date="2017-05" db="EMBL/GenBank/DDBJ databases">
        <authorList>
            <person name="Varghese N."/>
            <person name="Submissions S."/>
        </authorList>
    </citation>
    <scope>NUCLEOTIDE SEQUENCE [LARGE SCALE GENOMIC DNA]</scope>
    <source>
        <strain evidence="1 2">DSM 45474</strain>
    </source>
</reference>
<proteinExistence type="predicted"/>
<dbReference type="EMBL" id="FXTI01000009">
    <property type="protein sequence ID" value="SMO84638.1"/>
    <property type="molecule type" value="Genomic_DNA"/>
</dbReference>
<organism evidence="1 2">
    <name type="scientific">Melghirimyces algeriensis</name>
    <dbReference type="NCBI Taxonomy" id="910412"/>
    <lineage>
        <taxon>Bacteria</taxon>
        <taxon>Bacillati</taxon>
        <taxon>Bacillota</taxon>
        <taxon>Bacilli</taxon>
        <taxon>Bacillales</taxon>
        <taxon>Thermoactinomycetaceae</taxon>
        <taxon>Melghirimyces</taxon>
    </lineage>
</organism>
<gene>
    <name evidence="1" type="ORF">SAMN06264849_109144</name>
</gene>
<dbReference type="AlphaFoldDB" id="A0A521EL41"/>